<dbReference type="EnsemblPlants" id="OGLUM02G30900.1">
    <property type="protein sequence ID" value="OGLUM02G30900.1"/>
    <property type="gene ID" value="OGLUM02G30900"/>
</dbReference>
<reference evidence="2" key="1">
    <citation type="submission" date="2015-04" db="UniProtKB">
        <authorList>
            <consortium name="EnsemblPlants"/>
        </authorList>
    </citation>
    <scope>IDENTIFICATION</scope>
</reference>
<evidence type="ECO:0000313" key="2">
    <source>
        <dbReference type="EnsemblPlants" id="OGLUM02G30900.1"/>
    </source>
</evidence>
<feature type="transmembrane region" description="Helical" evidence="1">
    <location>
        <begin position="32"/>
        <end position="49"/>
    </location>
</feature>
<keyword evidence="1" id="KW-0812">Transmembrane</keyword>
<protein>
    <submittedName>
        <fullName evidence="2">Uncharacterized protein</fullName>
    </submittedName>
</protein>
<evidence type="ECO:0000313" key="3">
    <source>
        <dbReference type="Proteomes" id="UP000026961"/>
    </source>
</evidence>
<sequence>MTGISSDNGGASAPKSLCMCLRPRRLMARSPVYGGLAPPACIAILRLSVFRNSRKGRRRICPNRWWQGMIVTMSPNLTFWAAHHYCGTYPLEIDFLGLGLGLRGCGCRPPRRQQGYCLMVLPR</sequence>
<dbReference type="Proteomes" id="UP000026961">
    <property type="component" value="Chromosome 2"/>
</dbReference>
<evidence type="ECO:0000256" key="1">
    <source>
        <dbReference type="SAM" id="Phobius"/>
    </source>
</evidence>
<keyword evidence="1" id="KW-1133">Transmembrane helix</keyword>
<name>A0A0D9YXE0_9ORYZ</name>
<keyword evidence="1" id="KW-0472">Membrane</keyword>
<organism evidence="2">
    <name type="scientific">Oryza glumipatula</name>
    <dbReference type="NCBI Taxonomy" id="40148"/>
    <lineage>
        <taxon>Eukaryota</taxon>
        <taxon>Viridiplantae</taxon>
        <taxon>Streptophyta</taxon>
        <taxon>Embryophyta</taxon>
        <taxon>Tracheophyta</taxon>
        <taxon>Spermatophyta</taxon>
        <taxon>Magnoliopsida</taxon>
        <taxon>Liliopsida</taxon>
        <taxon>Poales</taxon>
        <taxon>Poaceae</taxon>
        <taxon>BOP clade</taxon>
        <taxon>Oryzoideae</taxon>
        <taxon>Oryzeae</taxon>
        <taxon>Oryzinae</taxon>
        <taxon>Oryza</taxon>
    </lineage>
</organism>
<accession>A0A0D9YXE0</accession>
<dbReference type="Gramene" id="OGLUM02G30900.1">
    <property type="protein sequence ID" value="OGLUM02G30900.1"/>
    <property type="gene ID" value="OGLUM02G30900"/>
</dbReference>
<dbReference type="HOGENOM" id="CLU_2018786_0_0_1"/>
<dbReference type="AlphaFoldDB" id="A0A0D9YXE0"/>
<proteinExistence type="predicted"/>
<reference evidence="2" key="2">
    <citation type="submission" date="2018-05" db="EMBL/GenBank/DDBJ databases">
        <title>OgluRS3 (Oryza glumaepatula Reference Sequence Version 3).</title>
        <authorList>
            <person name="Zhang J."/>
            <person name="Kudrna D."/>
            <person name="Lee S."/>
            <person name="Talag J."/>
            <person name="Welchert J."/>
            <person name="Wing R.A."/>
        </authorList>
    </citation>
    <scope>NUCLEOTIDE SEQUENCE [LARGE SCALE GENOMIC DNA]</scope>
</reference>
<keyword evidence="3" id="KW-1185">Reference proteome</keyword>